<evidence type="ECO:0000256" key="10">
    <source>
        <dbReference type="SAM" id="SignalP"/>
    </source>
</evidence>
<evidence type="ECO:0000256" key="7">
    <source>
        <dbReference type="ARBA" id="ARBA00023136"/>
    </source>
</evidence>
<dbReference type="AlphaFoldDB" id="A0A6P4AIB2"/>
<keyword evidence="13" id="KW-1185">Reference proteome</keyword>
<evidence type="ECO:0000256" key="9">
    <source>
        <dbReference type="ARBA" id="ARBA00023180"/>
    </source>
</evidence>
<dbReference type="PROSITE" id="PS51450">
    <property type="entry name" value="LRR"/>
    <property type="match status" value="1"/>
</dbReference>
<gene>
    <name evidence="14" type="primary">LOC107430858</name>
</gene>
<dbReference type="InterPro" id="IPR046956">
    <property type="entry name" value="RLP23-like"/>
</dbReference>
<dbReference type="Pfam" id="PF23598">
    <property type="entry name" value="LRR_14"/>
    <property type="match status" value="1"/>
</dbReference>
<feature type="signal peptide" evidence="10">
    <location>
        <begin position="1"/>
        <end position="15"/>
    </location>
</feature>
<keyword evidence="4 10" id="KW-0732">Signal</keyword>
<dbReference type="KEGG" id="zju:107430858"/>
<proteinExistence type="predicted"/>
<comment type="subcellular location">
    <subcellularLocation>
        <location evidence="1">Membrane</location>
        <topology evidence="1">Single-pass type I membrane protein</topology>
    </subcellularLocation>
</comment>
<evidence type="ECO:0000256" key="5">
    <source>
        <dbReference type="ARBA" id="ARBA00022737"/>
    </source>
</evidence>
<dbReference type="InterPro" id="IPR001611">
    <property type="entry name" value="Leu-rich_rpt"/>
</dbReference>
<feature type="domain" description="Leucine-rich repeat-containing N-terminal plant-type" evidence="11">
    <location>
        <begin position="19"/>
        <end position="54"/>
    </location>
</feature>
<organism evidence="13 14">
    <name type="scientific">Ziziphus jujuba</name>
    <name type="common">Chinese jujube</name>
    <name type="synonym">Ziziphus sativa</name>
    <dbReference type="NCBI Taxonomy" id="326968"/>
    <lineage>
        <taxon>Eukaryota</taxon>
        <taxon>Viridiplantae</taxon>
        <taxon>Streptophyta</taxon>
        <taxon>Embryophyta</taxon>
        <taxon>Tracheophyta</taxon>
        <taxon>Spermatophyta</taxon>
        <taxon>Magnoliopsida</taxon>
        <taxon>eudicotyledons</taxon>
        <taxon>Gunneridae</taxon>
        <taxon>Pentapetalae</taxon>
        <taxon>rosids</taxon>
        <taxon>fabids</taxon>
        <taxon>Rosales</taxon>
        <taxon>Rhamnaceae</taxon>
        <taxon>Paliureae</taxon>
        <taxon>Ziziphus</taxon>
    </lineage>
</organism>
<dbReference type="Pfam" id="PF00560">
    <property type="entry name" value="LRR_1"/>
    <property type="match status" value="3"/>
</dbReference>
<dbReference type="PANTHER" id="PTHR48061:SF2">
    <property type="entry name" value="RECEPTOR LIKE PROTEIN 30-LIKE"/>
    <property type="match status" value="1"/>
</dbReference>
<evidence type="ECO:0000256" key="8">
    <source>
        <dbReference type="ARBA" id="ARBA00023170"/>
    </source>
</evidence>
<keyword evidence="6" id="KW-1133">Transmembrane helix</keyword>
<keyword evidence="8" id="KW-0675">Receptor</keyword>
<dbReference type="GeneID" id="107430858"/>
<sequence length="837" mass="92485">MHCLLLSVEIHAVFGHCLNDQQSLMVQLKNTIKLDNNSNWDENSDCCVWEGVTCHKGLVTGLSLRGKTAWVISNLSAICDLKYLESLDLSHTMVFYSLIPSRIGELKNLRYLNLAEAGFVGQVPKEIALLTRLVSLDLSSRSFWPTPQLVNPNLSFLIQNLTQLEELYLDGVNVSLTGKELSKALSSSLPNLRELSMIACSIAGPIDMSLLKLKSLSVIHLDFNHFYSPFPRFMSEFSRLRSLSCLSCGFSGIFPEEIFQVPTLHALDMSQNELLEGSLPNFLPNNSIESIVISDTKFSGRLPISIGNLRNLSRLELANCEFNGTLPNSMAELTQLVYVDLSSNKFTGSIPSFSMSKNLTKINLSHNDLSGATTSAHWEGLLYLVDVDLSYNSLNGSIPPSLFSLPSLQNIQLSCNKFNGLVPEFPNAPSMILDTLNLSHNNLEGPIPGSIFELGKLTNLLLSFNKLNGTIQGHTFRRLEELVHLDLSYNNLSFNISGNDSLVPYLPKLETLKLASCNLSAFPDVKNHSSLTFLDLSINQISGVIPNWTWELGNGSLNYLNLSFNQLVGIQEPYIFPPLLGVLDLHFNMLHGKLPIPPTPIYVDLSNNYFSSSIRADIGKNLSNAVLLSLSNNSLTGFIPESICQGVALEVLDLSNNGLSGRVPDCIPQMSQKLYILNLQKNNLSGPIPNAFPVNCSLKTLHLNGNSIQGQVPESISKCTKLQILDLGNNQIIDGFPSFFMSISTLRVLVLRSNRFHGCIKCLNTSSSNTWTTLQLFDAAYNNFSGELSSCLSRGIGKARTYQANEAQSQLQNELIFQYTGGLAFMMSMFEDDLLFY</sequence>
<evidence type="ECO:0000256" key="4">
    <source>
        <dbReference type="ARBA" id="ARBA00022729"/>
    </source>
</evidence>
<keyword evidence="3" id="KW-0812">Transmembrane</keyword>
<evidence type="ECO:0000256" key="2">
    <source>
        <dbReference type="ARBA" id="ARBA00022614"/>
    </source>
</evidence>
<protein>
    <submittedName>
        <fullName evidence="14">Receptor-like protein 6</fullName>
    </submittedName>
</protein>
<evidence type="ECO:0000259" key="11">
    <source>
        <dbReference type="Pfam" id="PF08263"/>
    </source>
</evidence>
<accession>A0A6P4AIB2</accession>
<reference evidence="14" key="1">
    <citation type="submission" date="2025-08" db="UniProtKB">
        <authorList>
            <consortium name="RefSeq"/>
        </authorList>
    </citation>
    <scope>IDENTIFICATION</scope>
    <source>
        <tissue evidence="14">Seedling</tissue>
    </source>
</reference>
<dbReference type="Proteomes" id="UP001652623">
    <property type="component" value="Chromosome 6"/>
</dbReference>
<evidence type="ECO:0000313" key="13">
    <source>
        <dbReference type="Proteomes" id="UP001652623"/>
    </source>
</evidence>
<keyword evidence="7" id="KW-0472">Membrane</keyword>
<evidence type="ECO:0000256" key="3">
    <source>
        <dbReference type="ARBA" id="ARBA00022692"/>
    </source>
</evidence>
<keyword evidence="9" id="KW-0325">Glycoprotein</keyword>
<dbReference type="RefSeq" id="XP_015897216.1">
    <property type="nucleotide sequence ID" value="XM_016041730.1"/>
</dbReference>
<dbReference type="InterPro" id="IPR055414">
    <property type="entry name" value="LRR_R13L4/SHOC2-like"/>
</dbReference>
<evidence type="ECO:0000313" key="14">
    <source>
        <dbReference type="RefSeq" id="XP_015897216.1"/>
    </source>
</evidence>
<dbReference type="InParanoid" id="A0A6P4AIB2"/>
<dbReference type="Pfam" id="PF08263">
    <property type="entry name" value="LRRNT_2"/>
    <property type="match status" value="1"/>
</dbReference>
<keyword evidence="2" id="KW-0433">Leucine-rich repeat</keyword>
<name>A0A6P4AIB2_ZIZJJ</name>
<keyword evidence="5" id="KW-0677">Repeat</keyword>
<dbReference type="InterPro" id="IPR013210">
    <property type="entry name" value="LRR_N_plant-typ"/>
</dbReference>
<dbReference type="GO" id="GO:0016020">
    <property type="term" value="C:membrane"/>
    <property type="evidence" value="ECO:0007669"/>
    <property type="project" value="UniProtKB-SubCell"/>
</dbReference>
<dbReference type="SUPFAM" id="SSF52058">
    <property type="entry name" value="L domain-like"/>
    <property type="match status" value="2"/>
</dbReference>
<feature type="domain" description="Disease resistance R13L4/SHOC-2-like LRR" evidence="12">
    <location>
        <begin position="73"/>
        <end position="273"/>
    </location>
</feature>
<dbReference type="InterPro" id="IPR032675">
    <property type="entry name" value="LRR_dom_sf"/>
</dbReference>
<feature type="chain" id="PRO_5027776095" evidence="10">
    <location>
        <begin position="16"/>
        <end position="837"/>
    </location>
</feature>
<dbReference type="PANTHER" id="PTHR48061">
    <property type="entry name" value="LEUCINE-RICH REPEAT RECEPTOR PROTEIN KINASE EMS1-LIKE-RELATED"/>
    <property type="match status" value="1"/>
</dbReference>
<dbReference type="Gene3D" id="3.80.10.10">
    <property type="entry name" value="Ribonuclease Inhibitor"/>
    <property type="match status" value="5"/>
</dbReference>
<dbReference type="SUPFAM" id="SSF52047">
    <property type="entry name" value="RNI-like"/>
    <property type="match status" value="1"/>
</dbReference>
<dbReference type="Pfam" id="PF13855">
    <property type="entry name" value="LRR_8"/>
    <property type="match status" value="3"/>
</dbReference>
<evidence type="ECO:0000259" key="12">
    <source>
        <dbReference type="Pfam" id="PF23598"/>
    </source>
</evidence>
<evidence type="ECO:0000256" key="6">
    <source>
        <dbReference type="ARBA" id="ARBA00022989"/>
    </source>
</evidence>
<dbReference type="FunFam" id="3.80.10.10:FF:000041">
    <property type="entry name" value="LRR receptor-like serine/threonine-protein kinase ERECTA"/>
    <property type="match status" value="2"/>
</dbReference>
<evidence type="ECO:0000256" key="1">
    <source>
        <dbReference type="ARBA" id="ARBA00004479"/>
    </source>
</evidence>